<evidence type="ECO:0008006" key="8">
    <source>
        <dbReference type="Google" id="ProtNLM"/>
    </source>
</evidence>
<dbReference type="EMBL" id="OC856089">
    <property type="protein sequence ID" value="CAD7623182.1"/>
    <property type="molecule type" value="Genomic_DNA"/>
</dbReference>
<feature type="transmembrane region" description="Helical" evidence="5">
    <location>
        <begin position="317"/>
        <end position="343"/>
    </location>
</feature>
<feature type="transmembrane region" description="Helical" evidence="5">
    <location>
        <begin position="161"/>
        <end position="181"/>
    </location>
</feature>
<keyword evidence="4 5" id="KW-0472">Membrane</keyword>
<dbReference type="InterPro" id="IPR006214">
    <property type="entry name" value="Bax_inhibitor_1-related"/>
</dbReference>
<protein>
    <recommendedName>
        <fullName evidence="8">Growth hormone-inducible transmembrane protein</fullName>
    </recommendedName>
</protein>
<evidence type="ECO:0000256" key="5">
    <source>
        <dbReference type="SAM" id="Phobius"/>
    </source>
</evidence>
<evidence type="ECO:0000256" key="2">
    <source>
        <dbReference type="ARBA" id="ARBA00022692"/>
    </source>
</evidence>
<dbReference type="OrthoDB" id="6285520at2759"/>
<name>A0A7R9KI18_9ACAR</name>
<evidence type="ECO:0000256" key="3">
    <source>
        <dbReference type="ARBA" id="ARBA00022989"/>
    </source>
</evidence>
<dbReference type="PANTHER" id="PTHR23291:SF112">
    <property type="entry name" value="GROWTH HORMONE-INDUCIBLE TRANSMEMBRANE PROTEIN"/>
    <property type="match status" value="1"/>
</dbReference>
<dbReference type="PANTHER" id="PTHR23291">
    <property type="entry name" value="BAX INHIBITOR-RELATED"/>
    <property type="match status" value="1"/>
</dbReference>
<dbReference type="Proteomes" id="UP000759131">
    <property type="component" value="Unassembled WGS sequence"/>
</dbReference>
<evidence type="ECO:0000256" key="4">
    <source>
        <dbReference type="ARBA" id="ARBA00023136"/>
    </source>
</evidence>
<evidence type="ECO:0000256" key="1">
    <source>
        <dbReference type="ARBA" id="ARBA00004141"/>
    </source>
</evidence>
<evidence type="ECO:0000313" key="6">
    <source>
        <dbReference type="EMBL" id="CAD7623182.1"/>
    </source>
</evidence>
<evidence type="ECO:0000313" key="7">
    <source>
        <dbReference type="Proteomes" id="UP000759131"/>
    </source>
</evidence>
<dbReference type="Pfam" id="PF01027">
    <property type="entry name" value="Bax1-I"/>
    <property type="match status" value="1"/>
</dbReference>
<keyword evidence="2 5" id="KW-0812">Transmembrane</keyword>
<reference evidence="6" key="1">
    <citation type="submission" date="2020-11" db="EMBL/GenBank/DDBJ databases">
        <authorList>
            <person name="Tran Van P."/>
        </authorList>
    </citation>
    <scope>NUCLEOTIDE SEQUENCE</scope>
</reference>
<proteinExistence type="predicted"/>
<dbReference type="AlphaFoldDB" id="A0A7R9KI18"/>
<dbReference type="EMBL" id="CAJPIZ010001514">
    <property type="protein sequence ID" value="CAG2103612.1"/>
    <property type="molecule type" value="Genomic_DNA"/>
</dbReference>
<dbReference type="GO" id="GO:0005743">
    <property type="term" value="C:mitochondrial inner membrane"/>
    <property type="evidence" value="ECO:0007669"/>
    <property type="project" value="TreeGrafter"/>
</dbReference>
<feature type="transmembrane region" description="Helical" evidence="5">
    <location>
        <begin position="77"/>
        <end position="102"/>
    </location>
</feature>
<feature type="transmembrane region" description="Helical" evidence="5">
    <location>
        <begin position="219"/>
        <end position="237"/>
    </location>
</feature>
<accession>A0A7R9KI18</accession>
<feature type="transmembrane region" description="Helical" evidence="5">
    <location>
        <begin position="193"/>
        <end position="212"/>
    </location>
</feature>
<dbReference type="CDD" id="cd10431">
    <property type="entry name" value="GHITM"/>
    <property type="match status" value="1"/>
</dbReference>
<keyword evidence="3 5" id="KW-1133">Transmembrane helix</keyword>
<feature type="transmembrane region" description="Helical" evidence="5">
    <location>
        <begin position="129"/>
        <end position="149"/>
    </location>
</feature>
<organism evidence="6">
    <name type="scientific">Medioppia subpectinata</name>
    <dbReference type="NCBI Taxonomy" id="1979941"/>
    <lineage>
        <taxon>Eukaryota</taxon>
        <taxon>Metazoa</taxon>
        <taxon>Ecdysozoa</taxon>
        <taxon>Arthropoda</taxon>
        <taxon>Chelicerata</taxon>
        <taxon>Arachnida</taxon>
        <taxon>Acari</taxon>
        <taxon>Acariformes</taxon>
        <taxon>Sarcoptiformes</taxon>
        <taxon>Oribatida</taxon>
        <taxon>Brachypylina</taxon>
        <taxon>Oppioidea</taxon>
        <taxon>Oppiidae</taxon>
        <taxon>Medioppia</taxon>
    </lineage>
</organism>
<comment type="subcellular location">
    <subcellularLocation>
        <location evidence="1">Membrane</location>
        <topology evidence="1">Multi-pass membrane protein</topology>
    </subcellularLocation>
</comment>
<keyword evidence="7" id="KW-1185">Reference proteome</keyword>
<gene>
    <name evidence="6" type="ORF">OSB1V03_LOCUS3642</name>
</gene>
<feature type="transmembrane region" description="Helical" evidence="5">
    <location>
        <begin position="249"/>
        <end position="267"/>
    </location>
</feature>
<dbReference type="InterPro" id="IPR035871">
    <property type="entry name" value="GHITM"/>
</dbReference>
<sequence>MLSVMRQPILCGQSSGRLGQSVVRQWTAGKVNNTSVQTMMKRLIGDTRTRVHSHATRRMEVKRQTLKERLMAPTSGLPFNIGQGVVAGSALFGLGALCYYGLGLSNSAGIYERSMVWDQYVRDRIHTTYAYFGSGLGITAAAAVGALRSPAMMRMMSKNSMMSLLLTMGAMIGTGVIAQSIPYKEGFGTKQMAWALHCGVVGAVIAPLCLLGGPLILRAACYTAGIVGSLSAVAACAPSDKFLTMGGPLAIGLGVVFAASMGSMFLPPTTALGAGLFSLSLYGGLVLFSAFLLYDTQRIVRKAETHPVYADRPFDPINALVILFDLSISIYLDVINIFVRLVTILSMGGGRRK</sequence>
<feature type="transmembrane region" description="Helical" evidence="5">
    <location>
        <begin position="274"/>
        <end position="294"/>
    </location>
</feature>